<organism evidence="1 2">
    <name type="scientific">Penicillium desertorum</name>
    <dbReference type="NCBI Taxonomy" id="1303715"/>
    <lineage>
        <taxon>Eukaryota</taxon>
        <taxon>Fungi</taxon>
        <taxon>Dikarya</taxon>
        <taxon>Ascomycota</taxon>
        <taxon>Pezizomycotina</taxon>
        <taxon>Eurotiomycetes</taxon>
        <taxon>Eurotiomycetidae</taxon>
        <taxon>Eurotiales</taxon>
        <taxon>Aspergillaceae</taxon>
        <taxon>Penicillium</taxon>
    </lineage>
</organism>
<dbReference type="Proteomes" id="UP001147760">
    <property type="component" value="Unassembled WGS sequence"/>
</dbReference>
<accession>A0A9W9XAU1</accession>
<reference evidence="1" key="1">
    <citation type="submission" date="2022-12" db="EMBL/GenBank/DDBJ databases">
        <authorList>
            <person name="Petersen C."/>
        </authorList>
    </citation>
    <scope>NUCLEOTIDE SEQUENCE</scope>
    <source>
        <strain evidence="1">IBT 17660</strain>
    </source>
</reference>
<dbReference type="OrthoDB" id="10556936at2759"/>
<protein>
    <submittedName>
        <fullName evidence="1">Uncharacterized protein</fullName>
    </submittedName>
</protein>
<keyword evidence="2" id="KW-1185">Reference proteome</keyword>
<sequence length="95" mass="10768">MMYQINCTAFTNFWSVRDILIYGSVAATSIFRASHILPSSDQIMHHLWHEHGNKPAQAMQCTFSRPAVPCHVPSYGWFISSIHINLGSDHPITNQ</sequence>
<proteinExistence type="predicted"/>
<dbReference type="EMBL" id="JAPWDO010000001">
    <property type="protein sequence ID" value="KAJ5487211.1"/>
    <property type="molecule type" value="Genomic_DNA"/>
</dbReference>
<gene>
    <name evidence="1" type="ORF">N7530_001511</name>
</gene>
<evidence type="ECO:0000313" key="2">
    <source>
        <dbReference type="Proteomes" id="UP001147760"/>
    </source>
</evidence>
<reference evidence="1" key="2">
    <citation type="journal article" date="2023" name="IMA Fungus">
        <title>Comparative genomic study of the Penicillium genus elucidates a diverse pangenome and 15 lateral gene transfer events.</title>
        <authorList>
            <person name="Petersen C."/>
            <person name="Sorensen T."/>
            <person name="Nielsen M.R."/>
            <person name="Sondergaard T.E."/>
            <person name="Sorensen J.L."/>
            <person name="Fitzpatrick D.A."/>
            <person name="Frisvad J.C."/>
            <person name="Nielsen K.L."/>
        </authorList>
    </citation>
    <scope>NUCLEOTIDE SEQUENCE</scope>
    <source>
        <strain evidence="1">IBT 17660</strain>
    </source>
</reference>
<comment type="caution">
    <text evidence="1">The sequence shown here is derived from an EMBL/GenBank/DDBJ whole genome shotgun (WGS) entry which is preliminary data.</text>
</comment>
<dbReference type="AlphaFoldDB" id="A0A9W9XAU1"/>
<name>A0A9W9XAU1_9EURO</name>
<evidence type="ECO:0000313" key="1">
    <source>
        <dbReference type="EMBL" id="KAJ5487211.1"/>
    </source>
</evidence>